<feature type="region of interest" description="Disordered" evidence="1">
    <location>
        <begin position="1"/>
        <end position="25"/>
    </location>
</feature>
<evidence type="ECO:0000313" key="2">
    <source>
        <dbReference type="EMBL" id="AZE50012.1"/>
    </source>
</evidence>
<proteinExistence type="predicted"/>
<reference evidence="2 3" key="1">
    <citation type="submission" date="2018-03" db="EMBL/GenBank/DDBJ databases">
        <title>Diversity of phytobeneficial traits revealed by whole-genome analysis of worldwide-isolated phenazine-producing Pseudomonas spp.</title>
        <authorList>
            <person name="Biessy A."/>
            <person name="Novinscak A."/>
            <person name="Blom J."/>
            <person name="Leger G."/>
            <person name="Thomashow L.S."/>
            <person name="Cazorla F.M."/>
            <person name="Josic D."/>
            <person name="Filion M."/>
        </authorList>
    </citation>
    <scope>NUCLEOTIDE SEQUENCE [LARGE SCALE GENOMIC DNA]</scope>
    <source>
        <strain evidence="2 3">B25</strain>
    </source>
</reference>
<evidence type="ECO:0008006" key="4">
    <source>
        <dbReference type="Google" id="ProtNLM"/>
    </source>
</evidence>
<sequence>MPCLKALSSPSRRDTSYIACDPRPDHEQQRDFDALLNPATPGSVPSTPPALEAAWPRHPRSALAQAFAPDIAQLRGLGRRHPGTLDLRLTNGPLAGLEIRASAQASLLYLNIKVADRDTFERIVGTRGLLENQLAEIFNRPVALTLQQLNGEPW</sequence>
<protein>
    <recommendedName>
        <fullName evidence="4">Type III secretion protein</fullName>
    </recommendedName>
</protein>
<dbReference type="RefSeq" id="WP_124321581.1">
    <property type="nucleotide sequence ID" value="NZ_CP027753.1"/>
</dbReference>
<dbReference type="AlphaFoldDB" id="A0A3G7TUE2"/>
<name>A0A3G7TUE2_9PSED</name>
<evidence type="ECO:0000256" key="1">
    <source>
        <dbReference type="SAM" id="MobiDB-lite"/>
    </source>
</evidence>
<dbReference type="EMBL" id="CP027753">
    <property type="protein sequence ID" value="AZE50012.1"/>
    <property type="molecule type" value="Genomic_DNA"/>
</dbReference>
<accession>A0A3G7TUE2</accession>
<dbReference type="Proteomes" id="UP000268048">
    <property type="component" value="Chromosome"/>
</dbReference>
<gene>
    <name evidence="2" type="ORF">C4K04_4348</name>
</gene>
<organism evidence="2 3">
    <name type="scientific">Pseudomonas chlororaphis</name>
    <dbReference type="NCBI Taxonomy" id="587753"/>
    <lineage>
        <taxon>Bacteria</taxon>
        <taxon>Pseudomonadati</taxon>
        <taxon>Pseudomonadota</taxon>
        <taxon>Gammaproteobacteria</taxon>
        <taxon>Pseudomonadales</taxon>
        <taxon>Pseudomonadaceae</taxon>
        <taxon>Pseudomonas</taxon>
    </lineage>
</organism>
<evidence type="ECO:0000313" key="3">
    <source>
        <dbReference type="Proteomes" id="UP000268048"/>
    </source>
</evidence>